<evidence type="ECO:0000313" key="1">
    <source>
        <dbReference type="EMBL" id="MBW86033.1"/>
    </source>
</evidence>
<protein>
    <submittedName>
        <fullName evidence="1">Uncharacterized protein</fullName>
    </submittedName>
</protein>
<organism evidence="1">
    <name type="scientific">Rhizophora mucronata</name>
    <name type="common">Asiatic mangrove</name>
    <dbReference type="NCBI Taxonomy" id="61149"/>
    <lineage>
        <taxon>Eukaryota</taxon>
        <taxon>Viridiplantae</taxon>
        <taxon>Streptophyta</taxon>
        <taxon>Embryophyta</taxon>
        <taxon>Tracheophyta</taxon>
        <taxon>Spermatophyta</taxon>
        <taxon>Magnoliopsida</taxon>
        <taxon>eudicotyledons</taxon>
        <taxon>Gunneridae</taxon>
        <taxon>Pentapetalae</taxon>
        <taxon>rosids</taxon>
        <taxon>fabids</taxon>
        <taxon>Malpighiales</taxon>
        <taxon>Rhizophoraceae</taxon>
        <taxon>Rhizophora</taxon>
    </lineage>
</organism>
<reference evidence="1" key="1">
    <citation type="submission" date="2018-02" db="EMBL/GenBank/DDBJ databases">
        <title>Rhizophora mucronata_Transcriptome.</title>
        <authorList>
            <person name="Meera S.P."/>
            <person name="Sreeshan A."/>
            <person name="Augustine A."/>
        </authorList>
    </citation>
    <scope>NUCLEOTIDE SEQUENCE</scope>
    <source>
        <tissue evidence="1">Leaf</tissue>
    </source>
</reference>
<accession>A0A2P2IXU2</accession>
<dbReference type="AlphaFoldDB" id="A0A2P2IXU2"/>
<sequence>MKLALKTVFADSLLPAKDPIRSITTLQKFLKYINTTLFHFRKYKVKIPSKL</sequence>
<proteinExistence type="predicted"/>
<name>A0A2P2IXU2_RHIMU</name>
<dbReference type="EMBL" id="GGEC01005550">
    <property type="protein sequence ID" value="MBW86033.1"/>
    <property type="molecule type" value="Transcribed_RNA"/>
</dbReference>